<reference evidence="2 3" key="1">
    <citation type="submission" date="2024-05" db="EMBL/GenBank/DDBJ databases">
        <title>A draft genome resource for the thread blight pathogen Marasmius tenuissimus strain MS-2.</title>
        <authorList>
            <person name="Yulfo-Soto G.E."/>
            <person name="Baruah I.K."/>
            <person name="Amoako-Attah I."/>
            <person name="Bukari Y."/>
            <person name="Meinhardt L.W."/>
            <person name="Bailey B.A."/>
            <person name="Cohen S.P."/>
        </authorList>
    </citation>
    <scope>NUCLEOTIDE SEQUENCE [LARGE SCALE GENOMIC DNA]</scope>
    <source>
        <strain evidence="2 3">MS-2</strain>
    </source>
</reference>
<evidence type="ECO:0000313" key="3">
    <source>
        <dbReference type="Proteomes" id="UP001437256"/>
    </source>
</evidence>
<keyword evidence="3" id="KW-1185">Reference proteome</keyword>
<sequence length="414" mass="47176">MPAAPRSSPAPSPSQVDYIASSLKRRIAQLEVENEKIRREKQRKTPARETTLARGVLKVVSLHVPLKALVDESDKRIEMDDDELENLPIEQRREYYESFKCFRSLFGGAFLDRVLEHEDFLDKLKVWGARADEARGDDIKRLKAEVANWINTLDHLDVSGPNDPFSFIQTHTRVGRGFTNPVTGRLLCPIEYDWEDLDVRQKVQSFDPEFPTHEQYLVRALYEGYRGDPNDYTKGFLKSVLHVRAYKQIFTSLSSAVRYVPAGEGDEGSGEPSAKRRRTGKEPTKKNVASLLGMTEVTPRSIAYAAVLLHFSLTDTPTWNVSCDGFNYAIFYDFIVDYFEDRRLTSEEDAQSLLGWWNRQVFGQKFATSTPGATVDFKNRLAEQKVVKENKAKVAACVRIAARRAEARNRPSRS</sequence>
<name>A0ABR2ZJ01_9AGAR</name>
<dbReference type="Proteomes" id="UP001437256">
    <property type="component" value="Unassembled WGS sequence"/>
</dbReference>
<accession>A0ABR2ZJ01</accession>
<proteinExistence type="predicted"/>
<evidence type="ECO:0000256" key="1">
    <source>
        <dbReference type="SAM" id="MobiDB-lite"/>
    </source>
</evidence>
<gene>
    <name evidence="2" type="ORF">AAF712_012503</name>
</gene>
<dbReference type="Pfam" id="PF20414">
    <property type="entry name" value="DUF6698"/>
    <property type="match status" value="1"/>
</dbReference>
<comment type="caution">
    <text evidence="2">The sequence shown here is derived from an EMBL/GenBank/DDBJ whole genome shotgun (WGS) entry which is preliminary data.</text>
</comment>
<feature type="region of interest" description="Disordered" evidence="1">
    <location>
        <begin position="262"/>
        <end position="285"/>
    </location>
</feature>
<organism evidence="2 3">
    <name type="scientific">Marasmius tenuissimus</name>
    <dbReference type="NCBI Taxonomy" id="585030"/>
    <lineage>
        <taxon>Eukaryota</taxon>
        <taxon>Fungi</taxon>
        <taxon>Dikarya</taxon>
        <taxon>Basidiomycota</taxon>
        <taxon>Agaricomycotina</taxon>
        <taxon>Agaricomycetes</taxon>
        <taxon>Agaricomycetidae</taxon>
        <taxon>Agaricales</taxon>
        <taxon>Marasmiineae</taxon>
        <taxon>Marasmiaceae</taxon>
        <taxon>Marasmius</taxon>
    </lineage>
</organism>
<dbReference type="InterPro" id="IPR046521">
    <property type="entry name" value="DUF6698"/>
</dbReference>
<protein>
    <recommendedName>
        <fullName evidence="4">Proteophosphoglycan ppg4</fullName>
    </recommendedName>
</protein>
<dbReference type="EMBL" id="JBBXMP010000164">
    <property type="protein sequence ID" value="KAL0060723.1"/>
    <property type="molecule type" value="Genomic_DNA"/>
</dbReference>
<evidence type="ECO:0008006" key="4">
    <source>
        <dbReference type="Google" id="ProtNLM"/>
    </source>
</evidence>
<evidence type="ECO:0000313" key="2">
    <source>
        <dbReference type="EMBL" id="KAL0060723.1"/>
    </source>
</evidence>